<dbReference type="InterPro" id="IPR013785">
    <property type="entry name" value="Aldolase_TIM"/>
</dbReference>
<dbReference type="Proteomes" id="UP000183253">
    <property type="component" value="Unassembled WGS sequence"/>
</dbReference>
<dbReference type="STRING" id="1033731.SAMN05444145_10884"/>
<accession>A0A1H4EU07</accession>
<keyword evidence="3" id="KW-1185">Reference proteome</keyword>
<dbReference type="Gene3D" id="3.20.20.70">
    <property type="entry name" value="Aldolase class I"/>
    <property type="match status" value="1"/>
</dbReference>
<sequence>MIRIFTALLLLGTLCTGSAAAREHRLTIGNDDFESTLLAADSRIRAVSLLDKKNGAELLAPNGEPLFEFAVNGRTVNSDMPLWDYASATEEKLANGGTIVSYTFTGRKWLQGLRVTLDREYFPDGAFLRERLRLRAARPGTFRLTNVGNRNRFIFPRYTFAQADGDAPTEMRIGTYGREVLPGYDPARADDRRPDRNLATCHMFHPDFIVHRLEEGVPCEVKGPFLLIPTRTHRILTSYEHASQDCSYMTLRPQTVNTALSDASQGVKGDSDLVTDDDLWFISTGVTQHGDRRTVSWRIRRGGYLDGEAIPAERDYETVWSTISVLAPGEDPSDAIREYLLHRITDNARSREPHFYYNTWGMQRDSSPNMREAFTEKRIAHEIALAAEMGVDIFIFDDGWQQTMGDWRPHTERLPRGLKPLVDSLRRHGITPGIWLSLMGIDPALERARRHPEWIIRDRRGKPYAAQWDFPACDLVGGFYDCILDDLKRLTDEGIRFFKWDAINTFNSAQPGLGHGSDKHSRKERIDRYNYLIPFYVTRLMRELRAYCPDVVVEIDLTEPERALIGLMPLQEGKFFWMNNGASGYGDYSTFRTKSMRNSVNATACLLPPEVLTYAVYPHNKSPYAAQRYNLNTILQAGHGFWGNLAATSSSDRRYVRGTVEKARRVLRHVAGRPLRIEGRIGASPETYLQAAPEKGYALFTAFSGSPTEHTEHIALDVRQVLGVLNHAYTTNSDGVCLDLQFAAPDDTREAFVVGNGNSGIRILSSTGWIDALDISPNSLRIRSGDTTRLHVALPEGAQNVHADVPFETRSDGTLQLRLDAAQQATVSWQ</sequence>
<proteinExistence type="predicted"/>
<name>A0A1H4EU07_9BACT</name>
<dbReference type="OrthoDB" id="9758822at2"/>
<reference evidence="2 3" key="1">
    <citation type="submission" date="2016-10" db="EMBL/GenBank/DDBJ databases">
        <authorList>
            <person name="de Groot N.N."/>
        </authorList>
    </citation>
    <scope>NUCLEOTIDE SEQUENCE [LARGE SCALE GENOMIC DNA]</scope>
    <source>
        <strain evidence="2 3">DSM 25383</strain>
    </source>
</reference>
<organism evidence="2 3">
    <name type="scientific">Alistipes timonensis JC136</name>
    <dbReference type="NCBI Taxonomy" id="1033731"/>
    <lineage>
        <taxon>Bacteria</taxon>
        <taxon>Pseudomonadati</taxon>
        <taxon>Bacteroidota</taxon>
        <taxon>Bacteroidia</taxon>
        <taxon>Bacteroidales</taxon>
        <taxon>Rikenellaceae</taxon>
        <taxon>Alistipes</taxon>
    </lineage>
</organism>
<dbReference type="AlphaFoldDB" id="A0A1H4EU07"/>
<evidence type="ECO:0000313" key="2">
    <source>
        <dbReference type="EMBL" id="SEA88513.1"/>
    </source>
</evidence>
<evidence type="ECO:0000256" key="1">
    <source>
        <dbReference type="SAM" id="SignalP"/>
    </source>
</evidence>
<dbReference type="InterPro" id="IPR017853">
    <property type="entry name" value="GH"/>
</dbReference>
<dbReference type="SUPFAM" id="SSF51445">
    <property type="entry name" value="(Trans)glycosidases"/>
    <property type="match status" value="1"/>
</dbReference>
<keyword evidence="1" id="KW-0732">Signal</keyword>
<feature type="signal peptide" evidence="1">
    <location>
        <begin position="1"/>
        <end position="21"/>
    </location>
</feature>
<protein>
    <submittedName>
        <fullName evidence="2">Melibiase</fullName>
    </submittedName>
</protein>
<evidence type="ECO:0000313" key="3">
    <source>
        <dbReference type="Proteomes" id="UP000183253"/>
    </source>
</evidence>
<gene>
    <name evidence="2" type="ORF">SAMN05444145_10884</name>
</gene>
<dbReference type="RefSeq" id="WP_010264888.1">
    <property type="nucleotide sequence ID" value="NZ_CAEG01000015.1"/>
</dbReference>
<dbReference type="EMBL" id="FNRI01000008">
    <property type="protein sequence ID" value="SEA88513.1"/>
    <property type="molecule type" value="Genomic_DNA"/>
</dbReference>
<feature type="chain" id="PRO_5010296431" evidence="1">
    <location>
        <begin position="22"/>
        <end position="830"/>
    </location>
</feature>
<dbReference type="Pfam" id="PF02065">
    <property type="entry name" value="Melibiase"/>
    <property type="match status" value="1"/>
</dbReference>